<sequence>MVVNGQMLSSLFIYFINSLHHKRCPPQKNYAQACNKTLREFFKTNIDNYLSEFSWQESKKKDLLHKSQTSTSVASQRNENEENKKESDEFFDTSETFLDDQLESSSAADFHPEIHSQDTEPCTQPVNDLKQKLHEYIDKQEDDLAARPGSIVQKFAADGRSEFFFIVNYQIPGSTTYNIASYYMTNTPIKDLPLLEKFVNGDDAFRNSRFKLLPHVTKLDIDVWSFALARGLASTALSCFSSLITETAFANTEDELPEQLYGASRLNHLDVSKALRSSCPPVSIIPPVSLSSVVPPCRCRREIIYDNRNNEIIEVIC</sequence>
<reference evidence="2" key="1">
    <citation type="journal article" date="2022" name="Mol. Ecol. Resour.">
        <title>The genomes of chicory, endive, great burdock and yacon provide insights into Asteraceae palaeo-polyploidization history and plant inulin production.</title>
        <authorList>
            <person name="Fan W."/>
            <person name="Wang S."/>
            <person name="Wang H."/>
            <person name="Wang A."/>
            <person name="Jiang F."/>
            <person name="Liu H."/>
            <person name="Zhao H."/>
            <person name="Xu D."/>
            <person name="Zhang Y."/>
        </authorList>
    </citation>
    <scope>NUCLEOTIDE SEQUENCE [LARGE SCALE GENOMIC DNA]</scope>
    <source>
        <strain evidence="2">cv. Yunnan</strain>
    </source>
</reference>
<accession>A0ACB9K2M4</accession>
<comment type="caution">
    <text evidence="1">The sequence shown here is derived from an EMBL/GenBank/DDBJ whole genome shotgun (WGS) entry which is preliminary data.</text>
</comment>
<dbReference type="EMBL" id="CM042018">
    <property type="protein sequence ID" value="KAI3826488.1"/>
    <property type="molecule type" value="Genomic_DNA"/>
</dbReference>
<gene>
    <name evidence="1" type="ORF">L1987_00536</name>
</gene>
<proteinExistence type="predicted"/>
<keyword evidence="2" id="KW-1185">Reference proteome</keyword>
<evidence type="ECO:0000313" key="1">
    <source>
        <dbReference type="EMBL" id="KAI3826488.1"/>
    </source>
</evidence>
<organism evidence="1 2">
    <name type="scientific">Smallanthus sonchifolius</name>
    <dbReference type="NCBI Taxonomy" id="185202"/>
    <lineage>
        <taxon>Eukaryota</taxon>
        <taxon>Viridiplantae</taxon>
        <taxon>Streptophyta</taxon>
        <taxon>Embryophyta</taxon>
        <taxon>Tracheophyta</taxon>
        <taxon>Spermatophyta</taxon>
        <taxon>Magnoliopsida</taxon>
        <taxon>eudicotyledons</taxon>
        <taxon>Gunneridae</taxon>
        <taxon>Pentapetalae</taxon>
        <taxon>asterids</taxon>
        <taxon>campanulids</taxon>
        <taxon>Asterales</taxon>
        <taxon>Asteraceae</taxon>
        <taxon>Asteroideae</taxon>
        <taxon>Heliantheae alliance</taxon>
        <taxon>Millerieae</taxon>
        <taxon>Smallanthus</taxon>
    </lineage>
</organism>
<reference evidence="1 2" key="2">
    <citation type="journal article" date="2022" name="Mol. Ecol. Resour.">
        <title>The genomes of chicory, endive, great burdock and yacon provide insights into Asteraceae paleo-polyploidization history and plant inulin production.</title>
        <authorList>
            <person name="Fan W."/>
            <person name="Wang S."/>
            <person name="Wang H."/>
            <person name="Wang A."/>
            <person name="Jiang F."/>
            <person name="Liu H."/>
            <person name="Zhao H."/>
            <person name="Xu D."/>
            <person name="Zhang Y."/>
        </authorList>
    </citation>
    <scope>NUCLEOTIDE SEQUENCE [LARGE SCALE GENOMIC DNA]</scope>
    <source>
        <strain evidence="2">cv. Yunnan</strain>
        <tissue evidence="1">Leaves</tissue>
    </source>
</reference>
<name>A0ACB9K2M4_9ASTR</name>
<protein>
    <submittedName>
        <fullName evidence="1">Uncharacterized protein</fullName>
    </submittedName>
</protein>
<dbReference type="Proteomes" id="UP001056120">
    <property type="component" value="Linkage Group LG01"/>
</dbReference>
<evidence type="ECO:0000313" key="2">
    <source>
        <dbReference type="Proteomes" id="UP001056120"/>
    </source>
</evidence>